<evidence type="ECO:0000313" key="1">
    <source>
        <dbReference type="EMBL" id="MDO8064339.1"/>
    </source>
</evidence>
<dbReference type="InterPro" id="IPR035068">
    <property type="entry name" value="TldD/PmbA_N"/>
</dbReference>
<reference evidence="1 2" key="1">
    <citation type="journal article" date="2023" name="Int. J. Syst. Evol. Microbiol.">
        <title>The observation of taxonomic boundaries for the 16SrII and 16SrXXV phytoplasmas using genome-based delimitation.</title>
        <authorList>
            <person name="Rodrigues Jardim B."/>
            <person name="Tran-Nguyen L.T.T."/>
            <person name="Gambley C."/>
            <person name="Al-Sadi A.M."/>
            <person name="Al-Subhi A.M."/>
            <person name="Foissac X."/>
            <person name="Salar P."/>
            <person name="Cai H."/>
            <person name="Yang J.Y."/>
            <person name="Davis R."/>
            <person name="Jones L."/>
            <person name="Rodoni B."/>
            <person name="Constable F.E."/>
        </authorList>
    </citation>
    <scope>NUCLEOTIDE SEQUENCE [LARGE SCALE GENOMIC DNA]</scope>
    <source>
        <strain evidence="1">BAWM-225</strain>
    </source>
</reference>
<protein>
    <submittedName>
        <fullName evidence="1">Uncharacterized protein</fullName>
    </submittedName>
</protein>
<proteinExistence type="predicted"/>
<evidence type="ECO:0000313" key="2">
    <source>
        <dbReference type="Proteomes" id="UP001170683"/>
    </source>
</evidence>
<organism evidence="1 2">
    <name type="scientific">Candidatus Phytoplasma bonamiae</name>
    <dbReference type="NCBI Taxonomy" id="2982626"/>
    <lineage>
        <taxon>Bacteria</taxon>
        <taxon>Bacillati</taxon>
        <taxon>Mycoplasmatota</taxon>
        <taxon>Mollicutes</taxon>
        <taxon>Acholeplasmatales</taxon>
        <taxon>Acholeplasmataceae</taxon>
        <taxon>Candidatus Phytoplasma</taxon>
        <taxon>16SrII (Peanut WB group)</taxon>
    </lineage>
</organism>
<keyword evidence="2" id="KW-1185">Reference proteome</keyword>
<dbReference type="Proteomes" id="UP001170683">
    <property type="component" value="Unassembled WGS sequence"/>
</dbReference>
<sequence>MLNIKEIQKIFNLSLGEGIDFVEFFFEDTFSNLWKVIDQNIVSSLENHIYGVGIRLLSNNEEIYLYTNKIVYQHIVDLILKYKPLLRKKTKIFPKSFKFEPNASQKSFNDDITWQQKLDKMLYCSRIIRQTDSQIIKSLVNLEGRQRGLNIE</sequence>
<dbReference type="Gene3D" id="3.30.2290.10">
    <property type="entry name" value="PmbA/TldD superfamily"/>
    <property type="match status" value="1"/>
</dbReference>
<dbReference type="InterPro" id="IPR036059">
    <property type="entry name" value="TldD/PmbA_sf"/>
</dbReference>
<dbReference type="SUPFAM" id="SSF111283">
    <property type="entry name" value="Putative modulator of DNA gyrase, PmbA/TldD"/>
    <property type="match status" value="1"/>
</dbReference>
<accession>A0ABT9D4J5</accession>
<comment type="caution">
    <text evidence="1">The sequence shown here is derived from an EMBL/GenBank/DDBJ whole genome shotgun (WGS) entry which is preliminary data.</text>
</comment>
<name>A0ABT9D4J5_9MOLU</name>
<dbReference type="RefSeq" id="WP_304514530.1">
    <property type="nucleotide sequence ID" value="NZ_JAOSIQ010000053.1"/>
</dbReference>
<gene>
    <name evidence="1" type="ORF">OC701_02645</name>
</gene>
<dbReference type="EMBL" id="JAOSIQ010000053">
    <property type="protein sequence ID" value="MDO8064339.1"/>
    <property type="molecule type" value="Genomic_DNA"/>
</dbReference>